<feature type="chain" id="PRO_5003411102" description="GOLD domain-containing protein" evidence="10">
    <location>
        <begin position="25"/>
        <end position="215"/>
    </location>
</feature>
<dbReference type="KEGG" id="ncs:NCAS_0F01130"/>
<dbReference type="GO" id="GO:0005737">
    <property type="term" value="C:cytoplasm"/>
    <property type="evidence" value="ECO:0007669"/>
    <property type="project" value="GOC"/>
</dbReference>
<evidence type="ECO:0000256" key="7">
    <source>
        <dbReference type="ARBA" id="ARBA00023136"/>
    </source>
</evidence>
<proteinExistence type="inferred from homology"/>
<keyword evidence="6 9" id="KW-1133">Transmembrane helix</keyword>
<keyword evidence="13" id="KW-1185">Reference proteome</keyword>
<dbReference type="InterPro" id="IPR015720">
    <property type="entry name" value="Emp24-like"/>
</dbReference>
<evidence type="ECO:0000256" key="4">
    <source>
        <dbReference type="ARBA" id="ARBA00022729"/>
    </source>
</evidence>
<sequence>MMKHTTFSLIITFFATLFITGVQGLRFDIPATSTPEPFCVRDFVSEGQLVVVNVNSDGSVGDGQVLNLVVRDSSGNEYRRKKDFAGDLRVGFTAPSSTSFDVCLDNVSQLKGRSMSRAIELDIESGSEARDWNEISASEKLRPIEIELRRIEELADEVVDELTYLKNREERLRDTNESTNDRVRNFSILVIVVLISLGVWQINYLRHYFKTKHIL</sequence>
<keyword evidence="7 9" id="KW-0472">Membrane</keyword>
<accession>G0VGH6</accession>
<feature type="signal peptide" evidence="10">
    <location>
        <begin position="1"/>
        <end position="24"/>
    </location>
</feature>
<evidence type="ECO:0000256" key="3">
    <source>
        <dbReference type="ARBA" id="ARBA00022692"/>
    </source>
</evidence>
<dbReference type="OrthoDB" id="759142at2759"/>
<reference evidence="12 13" key="1">
    <citation type="journal article" date="2011" name="Proc. Natl. Acad. Sci. U.S.A.">
        <title>Evolutionary erosion of yeast sex chromosomes by mating-type switching accidents.</title>
        <authorList>
            <person name="Gordon J.L."/>
            <person name="Armisen D."/>
            <person name="Proux-Wera E."/>
            <person name="Oheigeartaigh S.S."/>
            <person name="Byrne K.P."/>
            <person name="Wolfe K.H."/>
        </authorList>
    </citation>
    <scope>NUCLEOTIDE SEQUENCE [LARGE SCALE GENOMIC DNA]</scope>
    <source>
        <strain evidence="13">ATCC 76901 / BCRC 22586 / CBS 4309 / NBRC 1992 / NRRL Y-12630</strain>
    </source>
</reference>
<keyword evidence="4 10" id="KW-0732">Signal</keyword>
<dbReference type="GO" id="GO:0006888">
    <property type="term" value="P:endoplasmic reticulum to Golgi vesicle-mediated transport"/>
    <property type="evidence" value="ECO:0007669"/>
    <property type="project" value="UniProtKB-ARBA"/>
</dbReference>
<dbReference type="InParanoid" id="G0VGH6"/>
<evidence type="ECO:0000313" key="13">
    <source>
        <dbReference type="Proteomes" id="UP000001640"/>
    </source>
</evidence>
<dbReference type="PROSITE" id="PS50866">
    <property type="entry name" value="GOLD"/>
    <property type="match status" value="1"/>
</dbReference>
<dbReference type="AlphaFoldDB" id="G0VGH6"/>
<keyword evidence="3 8" id="KW-0812">Transmembrane</keyword>
<reference key="2">
    <citation type="submission" date="2011-08" db="EMBL/GenBank/DDBJ databases">
        <title>Genome sequence of Naumovozyma castellii.</title>
        <authorList>
            <person name="Gordon J.L."/>
            <person name="Armisen D."/>
            <person name="Proux-Wera E."/>
            <person name="OhEigeartaigh S.S."/>
            <person name="Byrne K.P."/>
            <person name="Wolfe K.H."/>
        </authorList>
    </citation>
    <scope>NUCLEOTIDE SEQUENCE</scope>
    <source>
        <strain>Type strain:CBS 4309</strain>
    </source>
</reference>
<keyword evidence="5" id="KW-0813">Transport</keyword>
<dbReference type="Proteomes" id="UP000001640">
    <property type="component" value="Chromosome 6"/>
</dbReference>
<dbReference type="SMART" id="SM01190">
    <property type="entry name" value="EMP24_GP25L"/>
    <property type="match status" value="1"/>
</dbReference>
<evidence type="ECO:0000256" key="5">
    <source>
        <dbReference type="ARBA" id="ARBA00022892"/>
    </source>
</evidence>
<dbReference type="PANTHER" id="PTHR22811">
    <property type="entry name" value="TRANSMEMBRANE EMP24 DOMAIN-CONTAINING PROTEIN"/>
    <property type="match status" value="1"/>
</dbReference>
<evidence type="ECO:0000256" key="2">
    <source>
        <dbReference type="ARBA" id="ARBA00007104"/>
    </source>
</evidence>
<dbReference type="Pfam" id="PF01105">
    <property type="entry name" value="EMP24_GP25L"/>
    <property type="match status" value="1"/>
</dbReference>
<feature type="transmembrane region" description="Helical" evidence="9">
    <location>
        <begin position="186"/>
        <end position="205"/>
    </location>
</feature>
<dbReference type="STRING" id="1064592.G0VGH6"/>
<comment type="similarity">
    <text evidence="2 8">Belongs to the EMP24/GP25L family.</text>
</comment>
<dbReference type="HOGENOM" id="CLU_066963_3_0_1"/>
<evidence type="ECO:0000256" key="9">
    <source>
        <dbReference type="SAM" id="Phobius"/>
    </source>
</evidence>
<evidence type="ECO:0000313" key="12">
    <source>
        <dbReference type="EMBL" id="CCC70597.1"/>
    </source>
</evidence>
<evidence type="ECO:0000256" key="8">
    <source>
        <dbReference type="RuleBase" id="RU003827"/>
    </source>
</evidence>
<comment type="subcellular location">
    <subcellularLocation>
        <location evidence="1 8">Membrane</location>
        <topology evidence="1 8">Single-pass type I membrane protein</topology>
    </subcellularLocation>
</comment>
<dbReference type="EMBL" id="HE576757">
    <property type="protein sequence ID" value="CCC70597.1"/>
    <property type="molecule type" value="Genomic_DNA"/>
</dbReference>
<evidence type="ECO:0000256" key="1">
    <source>
        <dbReference type="ARBA" id="ARBA00004479"/>
    </source>
</evidence>
<evidence type="ECO:0000256" key="6">
    <source>
        <dbReference type="ARBA" id="ARBA00022989"/>
    </source>
</evidence>
<dbReference type="RefSeq" id="XP_003676952.1">
    <property type="nucleotide sequence ID" value="XM_003676904.1"/>
</dbReference>
<organism evidence="12 13">
    <name type="scientific">Naumovozyma castellii</name>
    <name type="common">Yeast</name>
    <name type="synonym">Saccharomyces castellii</name>
    <dbReference type="NCBI Taxonomy" id="27288"/>
    <lineage>
        <taxon>Eukaryota</taxon>
        <taxon>Fungi</taxon>
        <taxon>Dikarya</taxon>
        <taxon>Ascomycota</taxon>
        <taxon>Saccharomycotina</taxon>
        <taxon>Saccharomycetes</taxon>
        <taxon>Saccharomycetales</taxon>
        <taxon>Saccharomycetaceae</taxon>
        <taxon>Naumovozyma</taxon>
    </lineage>
</organism>
<dbReference type="GO" id="GO:0016020">
    <property type="term" value="C:membrane"/>
    <property type="evidence" value="ECO:0007669"/>
    <property type="project" value="UniProtKB-SubCell"/>
</dbReference>
<keyword evidence="5" id="KW-0931">ER-Golgi transport</keyword>
<evidence type="ECO:0000256" key="10">
    <source>
        <dbReference type="SAM" id="SignalP"/>
    </source>
</evidence>
<protein>
    <recommendedName>
        <fullName evidence="11">GOLD domain-containing protein</fullName>
    </recommendedName>
</protein>
<gene>
    <name evidence="12" type="primary">NCAS0F01130</name>
    <name evidence="12" type="ordered locus">NCAS_0F01130</name>
</gene>
<dbReference type="InterPro" id="IPR009038">
    <property type="entry name" value="GOLD_dom"/>
</dbReference>
<evidence type="ECO:0000259" key="11">
    <source>
        <dbReference type="PROSITE" id="PS50866"/>
    </source>
</evidence>
<name>G0VGH6_NAUCA</name>
<dbReference type="GeneID" id="96904245"/>
<dbReference type="eggNOG" id="KOG1691">
    <property type="taxonomic scope" value="Eukaryota"/>
</dbReference>
<feature type="domain" description="GOLD" evidence="11">
    <location>
        <begin position="37"/>
        <end position="125"/>
    </location>
</feature>
<dbReference type="FunCoup" id="G0VGH6">
    <property type="interactions" value="1217"/>
</dbReference>
<dbReference type="OMA" id="DVFEACF"/>